<feature type="transmembrane region" description="Helical" evidence="1">
    <location>
        <begin position="66"/>
        <end position="84"/>
    </location>
</feature>
<evidence type="ECO:0000256" key="1">
    <source>
        <dbReference type="SAM" id="Phobius"/>
    </source>
</evidence>
<feature type="transmembrane region" description="Helical" evidence="1">
    <location>
        <begin position="129"/>
        <end position="151"/>
    </location>
</feature>
<evidence type="ECO:0000313" key="2">
    <source>
        <dbReference type="EMBL" id="GAA0568609.1"/>
    </source>
</evidence>
<dbReference type="RefSeq" id="WP_343893403.1">
    <property type="nucleotide sequence ID" value="NZ_BAAAFZ010000006.1"/>
</dbReference>
<comment type="caution">
    <text evidence="2">The sequence shown here is derived from an EMBL/GenBank/DDBJ whole genome shotgun (WGS) entry which is preliminary data.</text>
</comment>
<accession>A0ABP3PQP2</accession>
<reference evidence="3" key="1">
    <citation type="journal article" date="2019" name="Int. J. Syst. Evol. Microbiol.">
        <title>The Global Catalogue of Microorganisms (GCM) 10K type strain sequencing project: providing services to taxonomists for standard genome sequencing and annotation.</title>
        <authorList>
            <consortium name="The Broad Institute Genomics Platform"/>
            <consortium name="The Broad Institute Genome Sequencing Center for Infectious Disease"/>
            <person name="Wu L."/>
            <person name="Ma J."/>
        </authorList>
    </citation>
    <scope>NUCLEOTIDE SEQUENCE [LARGE SCALE GENOMIC DNA]</scope>
    <source>
        <strain evidence="3">JCM 9933</strain>
    </source>
</reference>
<proteinExistence type="predicted"/>
<feature type="transmembrane region" description="Helical" evidence="1">
    <location>
        <begin position="96"/>
        <end position="117"/>
    </location>
</feature>
<evidence type="ECO:0008006" key="4">
    <source>
        <dbReference type="Google" id="ProtNLM"/>
    </source>
</evidence>
<keyword evidence="1" id="KW-0812">Transmembrane</keyword>
<organism evidence="2 3">
    <name type="scientific">Craurococcus roseus</name>
    <dbReference type="NCBI Taxonomy" id="77585"/>
    <lineage>
        <taxon>Bacteria</taxon>
        <taxon>Pseudomonadati</taxon>
        <taxon>Pseudomonadota</taxon>
        <taxon>Alphaproteobacteria</taxon>
        <taxon>Acetobacterales</taxon>
        <taxon>Acetobacteraceae</taxon>
        <taxon>Craurococcus</taxon>
    </lineage>
</organism>
<dbReference type="Proteomes" id="UP001501588">
    <property type="component" value="Unassembled WGS sequence"/>
</dbReference>
<sequence length="153" mass="15824">MADVAVWLEASLLARALKSGPWVYPLVNLAHLLGVALLLGAIAALDLRLVGLWPGTPVPALARATVPVAGAGLALALLTGPALLTVRATEYVENPFLWMKFGAVALGLANLAALHRSAAWRSGGRGRRLAVAGAVSLAAWLSAVSAGRMIAYW</sequence>
<keyword evidence="1" id="KW-0472">Membrane</keyword>
<keyword evidence="1" id="KW-1133">Transmembrane helix</keyword>
<evidence type="ECO:0000313" key="3">
    <source>
        <dbReference type="Proteomes" id="UP001501588"/>
    </source>
</evidence>
<feature type="transmembrane region" description="Helical" evidence="1">
    <location>
        <begin position="22"/>
        <end position="45"/>
    </location>
</feature>
<gene>
    <name evidence="2" type="ORF">GCM10009416_03460</name>
</gene>
<dbReference type="EMBL" id="BAAAFZ010000006">
    <property type="protein sequence ID" value="GAA0568609.1"/>
    <property type="molecule type" value="Genomic_DNA"/>
</dbReference>
<name>A0ABP3PQP2_9PROT</name>
<keyword evidence="3" id="KW-1185">Reference proteome</keyword>
<protein>
    <recommendedName>
        <fullName evidence="4">DUF2214 domain-containing protein</fullName>
    </recommendedName>
</protein>